<keyword evidence="11" id="KW-1185">Reference proteome</keyword>
<dbReference type="FunFam" id="1.10.45.10:FF:000001">
    <property type="entry name" value="D-lactate dehydrogenase mitochondrial"/>
    <property type="match status" value="1"/>
</dbReference>
<evidence type="ECO:0000256" key="4">
    <source>
        <dbReference type="ARBA" id="ARBA00022827"/>
    </source>
</evidence>
<comment type="caution">
    <text evidence="10">The sequence shown here is derived from an EMBL/GenBank/DDBJ whole genome shotgun (WGS) entry which is preliminary data.</text>
</comment>
<comment type="similarity">
    <text evidence="2">Belongs to the FAD-binding oxidoreductase/transferase type 4 family.</text>
</comment>
<dbReference type="PANTHER" id="PTHR11748:SF117">
    <property type="entry name" value="AER321WP"/>
    <property type="match status" value="1"/>
</dbReference>
<evidence type="ECO:0000256" key="5">
    <source>
        <dbReference type="ARBA" id="ARBA00023002"/>
    </source>
</evidence>
<evidence type="ECO:0000256" key="3">
    <source>
        <dbReference type="ARBA" id="ARBA00022630"/>
    </source>
</evidence>
<keyword evidence="4" id="KW-0274">FAD</keyword>
<evidence type="ECO:0000313" key="10">
    <source>
        <dbReference type="EMBL" id="KAA8899825.1"/>
    </source>
</evidence>
<dbReference type="Pfam" id="PF02913">
    <property type="entry name" value="FAD-oxidase_C"/>
    <property type="match status" value="1"/>
</dbReference>
<dbReference type="FunFam" id="3.30.70.2740:FF:000001">
    <property type="entry name" value="D-lactate dehydrogenase mitochondrial"/>
    <property type="match status" value="1"/>
</dbReference>
<feature type="domain" description="FAD-binding PCMH-type" evidence="9">
    <location>
        <begin position="102"/>
        <end position="280"/>
    </location>
</feature>
<dbReference type="GO" id="GO:1903457">
    <property type="term" value="P:lactate catabolic process"/>
    <property type="evidence" value="ECO:0007669"/>
    <property type="project" value="TreeGrafter"/>
</dbReference>
<dbReference type="EMBL" id="SWFT01000120">
    <property type="protein sequence ID" value="KAA8899825.1"/>
    <property type="molecule type" value="Genomic_DNA"/>
</dbReference>
<comment type="catalytic activity">
    <reaction evidence="7">
        <text>(R)-lactate + 2 Fe(III)-[cytochrome c] = 2 Fe(II)-[cytochrome c] + pyruvate + 2 H(+)</text>
        <dbReference type="Rhea" id="RHEA:13521"/>
        <dbReference type="Rhea" id="RHEA-COMP:10350"/>
        <dbReference type="Rhea" id="RHEA-COMP:14399"/>
        <dbReference type="ChEBI" id="CHEBI:15361"/>
        <dbReference type="ChEBI" id="CHEBI:15378"/>
        <dbReference type="ChEBI" id="CHEBI:16004"/>
        <dbReference type="ChEBI" id="CHEBI:29033"/>
        <dbReference type="ChEBI" id="CHEBI:29034"/>
        <dbReference type="EC" id="1.1.2.4"/>
    </reaction>
</comment>
<comment type="cofactor">
    <cofactor evidence="1">
        <name>FAD</name>
        <dbReference type="ChEBI" id="CHEBI:57692"/>
    </cofactor>
</comment>
<proteinExistence type="inferred from homology"/>
<evidence type="ECO:0000256" key="6">
    <source>
        <dbReference type="ARBA" id="ARBA00038897"/>
    </source>
</evidence>
<dbReference type="AlphaFoldDB" id="A0A642UIW7"/>
<evidence type="ECO:0000313" key="11">
    <source>
        <dbReference type="Proteomes" id="UP000449547"/>
    </source>
</evidence>
<dbReference type="Gene3D" id="3.30.465.10">
    <property type="match status" value="1"/>
</dbReference>
<dbReference type="GO" id="GO:0005739">
    <property type="term" value="C:mitochondrion"/>
    <property type="evidence" value="ECO:0007669"/>
    <property type="project" value="TreeGrafter"/>
</dbReference>
<protein>
    <recommendedName>
        <fullName evidence="6">D-lactate dehydrogenase (cytochrome)</fullName>
        <ecNumber evidence="6">1.1.2.4</ecNumber>
    </recommendedName>
    <alternativeName>
        <fullName evidence="8">D-lactate ferricytochrome C oxidoreductase</fullName>
    </alternativeName>
</protein>
<accession>A0A642UIW7</accession>
<dbReference type="GO" id="GO:0004458">
    <property type="term" value="F:D-lactate dehydrogenase (cytochrome) activity"/>
    <property type="evidence" value="ECO:0007669"/>
    <property type="project" value="UniProtKB-EC"/>
</dbReference>
<organism evidence="10 11">
    <name type="scientific">Diutina rugosa</name>
    <name type="common">Yeast</name>
    <name type="synonym">Candida rugosa</name>
    <dbReference type="NCBI Taxonomy" id="5481"/>
    <lineage>
        <taxon>Eukaryota</taxon>
        <taxon>Fungi</taxon>
        <taxon>Dikarya</taxon>
        <taxon>Ascomycota</taxon>
        <taxon>Saccharomycotina</taxon>
        <taxon>Pichiomycetes</taxon>
        <taxon>Debaryomycetaceae</taxon>
        <taxon>Diutina</taxon>
    </lineage>
</organism>
<reference evidence="10 11" key="1">
    <citation type="submission" date="2019-07" db="EMBL/GenBank/DDBJ databases">
        <title>Genome assembly of two rare yeast pathogens: Diutina rugosa and Trichomonascus ciferrii.</title>
        <authorList>
            <person name="Mixao V."/>
            <person name="Saus E."/>
            <person name="Hansen A."/>
            <person name="Lass-Flor C."/>
            <person name="Gabaldon T."/>
        </authorList>
    </citation>
    <scope>NUCLEOTIDE SEQUENCE [LARGE SCALE GENOMIC DNA]</scope>
    <source>
        <strain evidence="10 11">CBS 613</strain>
    </source>
</reference>
<evidence type="ECO:0000259" key="9">
    <source>
        <dbReference type="PROSITE" id="PS51387"/>
    </source>
</evidence>
<dbReference type="InterPro" id="IPR036318">
    <property type="entry name" value="FAD-bd_PCMH-like_sf"/>
</dbReference>
<dbReference type="InterPro" id="IPR004113">
    <property type="entry name" value="FAD-bd_oxidored_4_C"/>
</dbReference>
<dbReference type="GO" id="GO:0071949">
    <property type="term" value="F:FAD binding"/>
    <property type="evidence" value="ECO:0007669"/>
    <property type="project" value="InterPro"/>
</dbReference>
<dbReference type="SUPFAM" id="SSF55103">
    <property type="entry name" value="FAD-linked oxidases, C-terminal domain"/>
    <property type="match status" value="1"/>
</dbReference>
<dbReference type="GO" id="GO:0008720">
    <property type="term" value="F:D-lactate dehydrogenase (NAD+) activity"/>
    <property type="evidence" value="ECO:0007669"/>
    <property type="project" value="TreeGrafter"/>
</dbReference>
<dbReference type="InterPro" id="IPR016164">
    <property type="entry name" value="FAD-linked_Oxase-like_C"/>
</dbReference>
<dbReference type="Gene3D" id="1.10.45.10">
    <property type="entry name" value="Vanillyl-alcohol Oxidase, Chain A, domain 4"/>
    <property type="match status" value="1"/>
</dbReference>
<name>A0A642UIW7_DIURU</name>
<dbReference type="OMA" id="CHRFTEA"/>
<dbReference type="SUPFAM" id="SSF56176">
    <property type="entry name" value="FAD-binding/transporter-associated domain-like"/>
    <property type="match status" value="1"/>
</dbReference>
<evidence type="ECO:0000256" key="7">
    <source>
        <dbReference type="ARBA" id="ARBA00051436"/>
    </source>
</evidence>
<dbReference type="GeneID" id="54782733"/>
<evidence type="ECO:0000256" key="2">
    <source>
        <dbReference type="ARBA" id="ARBA00008000"/>
    </source>
</evidence>
<dbReference type="VEuPathDB" id="FungiDB:DIURU_004082"/>
<gene>
    <name evidence="10" type="ORF">DIURU_004082</name>
</gene>
<dbReference type="OrthoDB" id="7786253at2759"/>
<evidence type="ECO:0000256" key="1">
    <source>
        <dbReference type="ARBA" id="ARBA00001974"/>
    </source>
</evidence>
<dbReference type="PROSITE" id="PS51387">
    <property type="entry name" value="FAD_PCMH"/>
    <property type="match status" value="1"/>
</dbReference>
<dbReference type="RefSeq" id="XP_034011103.1">
    <property type="nucleotide sequence ID" value="XM_034156916.1"/>
</dbReference>
<dbReference type="EC" id="1.1.2.4" evidence="6"/>
<dbReference type="InterPro" id="IPR016166">
    <property type="entry name" value="FAD-bd_PCMH"/>
</dbReference>
<keyword evidence="5" id="KW-0560">Oxidoreductase</keyword>
<dbReference type="PANTHER" id="PTHR11748">
    <property type="entry name" value="D-LACTATE DEHYDROGENASE"/>
    <property type="match status" value="1"/>
</dbReference>
<dbReference type="InterPro" id="IPR016169">
    <property type="entry name" value="FAD-bd_PCMH_sub2"/>
</dbReference>
<sequence>MFRRFLSTRPPPRPTPPSLSRLLMPVTVALGVVVAYRVGRMTSPWSTASTTPVADVDPPRYASAGDVKQAIKEIESLGVEVSSSPADIAHHTSNEFTPHLPLPEEKPQYIIYPTSTESVAAVMKVLHRYSVPVVPFSGGSSLEGHFYNTRQGVCVDTSKMNRILRVNHDDLDCVVEAGVNWVALNDAVAPYRLEFGCDCGPQGQIGGMVATNASGINAVAHGSMLHNVIGVTAVLADGTVVKTKQRPRKSSAGYNLTGLMVGSEGTLGIVTEATVKLHVKPQAESTVVGQFASVRDTTDVVSHLFRLGIHPHHLELCDADMMKCFNYAGYTPSDGTKWAEVPTLFIKVGGISKSVVKEYVNQIKEVARQHHCHRFTEAQSQTDADVLWGYRKHAFFAMLDYARHEIDPDVRVWVTDIAVPVSRLSDTLAQCRALIEASGFESVVLAHAGDGNFHADLFYTEKDEQECKRVVDAMVAVGLANEGTCSGEHGVGNSKRRYLVDELGGAAVDTMRRIKLAVDPKRILNPDKVFTIDANDDRDY</sequence>
<dbReference type="Pfam" id="PF01565">
    <property type="entry name" value="FAD_binding_4"/>
    <property type="match status" value="1"/>
</dbReference>
<keyword evidence="3" id="KW-0285">Flavoprotein</keyword>
<evidence type="ECO:0000256" key="8">
    <source>
        <dbReference type="ARBA" id="ARBA00083446"/>
    </source>
</evidence>
<dbReference type="Proteomes" id="UP000449547">
    <property type="component" value="Unassembled WGS sequence"/>
</dbReference>
<dbReference type="InterPro" id="IPR016171">
    <property type="entry name" value="Vanillyl_alc_oxidase_C-sub2"/>
</dbReference>
<dbReference type="Gene3D" id="3.30.70.2740">
    <property type="match status" value="1"/>
</dbReference>
<dbReference type="InterPro" id="IPR006094">
    <property type="entry name" value="Oxid_FAD_bind_N"/>
</dbReference>